<dbReference type="SUPFAM" id="SSF54534">
    <property type="entry name" value="FKBP-like"/>
    <property type="match status" value="1"/>
</dbReference>
<proteinExistence type="predicted"/>
<comment type="caution">
    <text evidence="7">The sequence shown here is derived from an EMBL/GenBank/DDBJ whole genome shotgun (WGS) entry which is preliminary data.</text>
</comment>
<feature type="chain" id="PRO_5045300670" description="peptidylprolyl isomerase" evidence="5">
    <location>
        <begin position="20"/>
        <end position="173"/>
    </location>
</feature>
<gene>
    <name evidence="7" type="ORF">ACFSJT_20465</name>
</gene>
<dbReference type="RefSeq" id="WP_378322229.1">
    <property type="nucleotide sequence ID" value="NZ_JBHUHY010000034.1"/>
</dbReference>
<evidence type="ECO:0000256" key="1">
    <source>
        <dbReference type="ARBA" id="ARBA00000971"/>
    </source>
</evidence>
<evidence type="ECO:0000313" key="8">
    <source>
        <dbReference type="Proteomes" id="UP001597344"/>
    </source>
</evidence>
<keyword evidence="4 7" id="KW-0413">Isomerase</keyword>
<evidence type="ECO:0000256" key="3">
    <source>
        <dbReference type="ARBA" id="ARBA00023110"/>
    </source>
</evidence>
<dbReference type="Gene3D" id="3.10.50.40">
    <property type="match status" value="1"/>
</dbReference>
<evidence type="ECO:0000256" key="2">
    <source>
        <dbReference type="ARBA" id="ARBA00013194"/>
    </source>
</evidence>
<dbReference type="EMBL" id="JBHUHY010000034">
    <property type="protein sequence ID" value="MFD2189186.1"/>
    <property type="molecule type" value="Genomic_DNA"/>
</dbReference>
<reference evidence="8" key="1">
    <citation type="journal article" date="2019" name="Int. J. Syst. Evol. Microbiol.">
        <title>The Global Catalogue of Microorganisms (GCM) 10K type strain sequencing project: providing services to taxonomists for standard genome sequencing and annotation.</title>
        <authorList>
            <consortium name="The Broad Institute Genomics Platform"/>
            <consortium name="The Broad Institute Genome Sequencing Center for Infectious Disease"/>
            <person name="Wu L."/>
            <person name="Ma J."/>
        </authorList>
    </citation>
    <scope>NUCLEOTIDE SEQUENCE [LARGE SCALE GENOMIC DNA]</scope>
    <source>
        <strain evidence="8">DT92</strain>
    </source>
</reference>
<dbReference type="PROSITE" id="PS50059">
    <property type="entry name" value="FKBP_PPIASE"/>
    <property type="match status" value="1"/>
</dbReference>
<dbReference type="InterPro" id="IPR001179">
    <property type="entry name" value="PPIase_FKBP_dom"/>
</dbReference>
<feature type="domain" description="PPIase FKBP-type" evidence="6">
    <location>
        <begin position="80"/>
        <end position="169"/>
    </location>
</feature>
<evidence type="ECO:0000259" key="6">
    <source>
        <dbReference type="PROSITE" id="PS50059"/>
    </source>
</evidence>
<evidence type="ECO:0000256" key="4">
    <source>
        <dbReference type="PROSITE-ProRule" id="PRU00277"/>
    </source>
</evidence>
<organism evidence="7 8">
    <name type="scientific">Aquimarina celericrescens</name>
    <dbReference type="NCBI Taxonomy" id="1964542"/>
    <lineage>
        <taxon>Bacteria</taxon>
        <taxon>Pseudomonadati</taxon>
        <taxon>Bacteroidota</taxon>
        <taxon>Flavobacteriia</taxon>
        <taxon>Flavobacteriales</taxon>
        <taxon>Flavobacteriaceae</taxon>
        <taxon>Aquimarina</taxon>
    </lineage>
</organism>
<keyword evidence="8" id="KW-1185">Reference proteome</keyword>
<name>A0ABW5B4W2_9FLAO</name>
<evidence type="ECO:0000313" key="7">
    <source>
        <dbReference type="EMBL" id="MFD2189186.1"/>
    </source>
</evidence>
<accession>A0ABW5B4W2</accession>
<dbReference type="GO" id="GO:0003755">
    <property type="term" value="F:peptidyl-prolyl cis-trans isomerase activity"/>
    <property type="evidence" value="ECO:0007669"/>
    <property type="project" value="UniProtKB-EC"/>
</dbReference>
<protein>
    <recommendedName>
        <fullName evidence="2 4">peptidylprolyl isomerase</fullName>
        <ecNumber evidence="2 4">5.2.1.8</ecNumber>
    </recommendedName>
</protein>
<dbReference type="InterPro" id="IPR046357">
    <property type="entry name" value="PPIase_dom_sf"/>
</dbReference>
<comment type="catalytic activity">
    <reaction evidence="1 4">
        <text>[protein]-peptidylproline (omega=180) = [protein]-peptidylproline (omega=0)</text>
        <dbReference type="Rhea" id="RHEA:16237"/>
        <dbReference type="Rhea" id="RHEA-COMP:10747"/>
        <dbReference type="Rhea" id="RHEA-COMP:10748"/>
        <dbReference type="ChEBI" id="CHEBI:83833"/>
        <dbReference type="ChEBI" id="CHEBI:83834"/>
        <dbReference type="EC" id="5.2.1.8"/>
    </reaction>
</comment>
<dbReference type="Proteomes" id="UP001597344">
    <property type="component" value="Unassembled WGS sequence"/>
</dbReference>
<dbReference type="PROSITE" id="PS51257">
    <property type="entry name" value="PROKAR_LIPOPROTEIN"/>
    <property type="match status" value="1"/>
</dbReference>
<keyword evidence="3 4" id="KW-0697">Rotamase</keyword>
<evidence type="ECO:0000256" key="5">
    <source>
        <dbReference type="SAM" id="SignalP"/>
    </source>
</evidence>
<feature type="signal peptide" evidence="5">
    <location>
        <begin position="1"/>
        <end position="19"/>
    </location>
</feature>
<sequence length="173" mass="19897">MKNLCLVFTLILFTFSCSSDDDSPVLESRDFSYTQEEKDEEIARLKQYIVDKGYENVQETTSGLHYIIEKEGDGLFPTLDDDVIFHSETTNMESDTLISRSNREQNIYGQHARMWMLIEGVKEGFQLVNEGSVIRMFVPGYLAFGKFGYFGDVDPETNLMFLMELNIVLKSKP</sequence>
<keyword evidence="5" id="KW-0732">Signal</keyword>
<dbReference type="EC" id="5.2.1.8" evidence="2 4"/>